<dbReference type="Proteomes" id="UP000192408">
    <property type="component" value="Unassembled WGS sequence"/>
</dbReference>
<feature type="region of interest" description="Disordered" evidence="2">
    <location>
        <begin position="1"/>
        <end position="105"/>
    </location>
</feature>
<accession>A0A1W1UL00</accession>
<gene>
    <name evidence="3" type="ORF">SAMN05660772_01841</name>
</gene>
<dbReference type="STRING" id="1122938.SAMN05660772_01841"/>
<keyword evidence="1" id="KW-0175">Coiled coil</keyword>
<dbReference type="EMBL" id="FWWV01000006">
    <property type="protein sequence ID" value="SMB81414.1"/>
    <property type="molecule type" value="Genomic_DNA"/>
</dbReference>
<evidence type="ECO:0000256" key="1">
    <source>
        <dbReference type="SAM" id="Coils"/>
    </source>
</evidence>
<name>A0A1W1UL00_9PAST</name>
<evidence type="ECO:0000256" key="2">
    <source>
        <dbReference type="SAM" id="MobiDB-lite"/>
    </source>
</evidence>
<reference evidence="4" key="1">
    <citation type="submission" date="2017-04" db="EMBL/GenBank/DDBJ databases">
        <authorList>
            <person name="Varghese N."/>
            <person name="Submissions S."/>
        </authorList>
    </citation>
    <scope>NUCLEOTIDE SEQUENCE [LARGE SCALE GENOMIC DNA]</scope>
    <source>
        <strain evidence="4">DSM 23072</strain>
    </source>
</reference>
<dbReference type="AlphaFoldDB" id="A0A1W1UL00"/>
<evidence type="ECO:0000313" key="4">
    <source>
        <dbReference type="Proteomes" id="UP000192408"/>
    </source>
</evidence>
<evidence type="ECO:0000313" key="3">
    <source>
        <dbReference type="EMBL" id="SMB81414.1"/>
    </source>
</evidence>
<feature type="coiled-coil region" evidence="1">
    <location>
        <begin position="111"/>
        <end position="138"/>
    </location>
</feature>
<dbReference type="RefSeq" id="WP_084256170.1">
    <property type="nucleotide sequence ID" value="NZ_FWWV01000006.1"/>
</dbReference>
<protein>
    <submittedName>
        <fullName evidence="3">Uncharacterized protein</fullName>
    </submittedName>
</protein>
<organism evidence="3 4">
    <name type="scientific">Pasteurella testudinis DSM 23072</name>
    <dbReference type="NCBI Taxonomy" id="1122938"/>
    <lineage>
        <taxon>Bacteria</taxon>
        <taxon>Pseudomonadati</taxon>
        <taxon>Pseudomonadota</taxon>
        <taxon>Gammaproteobacteria</taxon>
        <taxon>Pasteurellales</taxon>
        <taxon>Pasteurellaceae</taxon>
        <taxon>Pasteurella</taxon>
    </lineage>
</organism>
<sequence length="344" mass="37510">MARQDMINDAIPSADIDTSAFGDVGTENNELPTDVDRGDEVAAETPSSDAPEKVDTPEDTPPVETDTATPETEDDTPAGDENPTEKDGAEDDASPTDNEAVKAKRVPYDRFKKEVQKRKQLEEELTRLRAEQTLAADVNVDFEYQVDAGKFKAMNDAMVDGNVEQANALFNEMLTTGMQNAANAAARAAVQNAYETARNEAEQSVQARSIMSEAQQAADIVMSEYDVFNDQTESFDEAIFSEAVRVRDGLMQTGMSVGEAILEAAEMVSAKHGIKAKSLTEVEKKPAVKAPNVKAKLEQAAKVPPKVGGERHDSKPEIDIFNMSEEEFDALDPKELARLRGDYL</sequence>
<keyword evidence="4" id="KW-1185">Reference proteome</keyword>
<proteinExistence type="predicted"/>